<reference key="2">
    <citation type="submission" date="2011-03" db="EMBL/GenBank/DDBJ databases">
        <title>Complete genome sequence of the thermoacidophilic crenarchaeon Thermoproteus uzoniensis 768-20.</title>
        <authorList>
            <person name="Mardanov A.V."/>
            <person name="Gumerov V.M."/>
            <person name="Beletsky A.V."/>
            <person name="Prokofeva M.I."/>
            <person name="Bonch-Osmolovskaya E.A."/>
            <person name="Ravin N.V."/>
            <person name="Skryabin K.G."/>
        </authorList>
    </citation>
    <scope>NUCLEOTIDE SEQUENCE</scope>
    <source>
        <strain>768-20</strain>
    </source>
</reference>
<evidence type="ECO:0000256" key="8">
    <source>
        <dbReference type="ARBA" id="ARBA00037998"/>
    </source>
</evidence>
<dbReference type="HOGENOM" id="CLU_039929_1_0_2"/>
<comment type="similarity">
    <text evidence="8">Belongs to the binding-protein-dependent transport system permease family. LivHM subfamily.</text>
</comment>
<feature type="transmembrane region" description="Helical" evidence="9">
    <location>
        <begin position="222"/>
        <end position="245"/>
    </location>
</feature>
<protein>
    <submittedName>
        <fullName evidence="10">Branched-chain amino acid transport permease protein</fullName>
    </submittedName>
</protein>
<dbReference type="EMBL" id="CP002590">
    <property type="protein sequence ID" value="AEA12378.1"/>
    <property type="molecule type" value="Genomic_DNA"/>
</dbReference>
<organism evidence="10 11">
    <name type="scientific">Thermoproteus uzoniensis (strain 768-20)</name>
    <dbReference type="NCBI Taxonomy" id="999630"/>
    <lineage>
        <taxon>Archaea</taxon>
        <taxon>Thermoproteota</taxon>
        <taxon>Thermoprotei</taxon>
        <taxon>Thermoproteales</taxon>
        <taxon>Thermoproteaceae</taxon>
        <taxon>Thermoproteus</taxon>
    </lineage>
</organism>
<evidence type="ECO:0000256" key="3">
    <source>
        <dbReference type="ARBA" id="ARBA00022475"/>
    </source>
</evidence>
<evidence type="ECO:0000256" key="9">
    <source>
        <dbReference type="SAM" id="Phobius"/>
    </source>
</evidence>
<dbReference type="InterPro" id="IPR001851">
    <property type="entry name" value="ABC_transp_permease"/>
</dbReference>
<proteinExistence type="inferred from homology"/>
<dbReference type="Proteomes" id="UP000008138">
    <property type="component" value="Chromosome"/>
</dbReference>
<evidence type="ECO:0000256" key="6">
    <source>
        <dbReference type="ARBA" id="ARBA00022989"/>
    </source>
</evidence>
<accession>F2L5K7</accession>
<keyword evidence="3" id="KW-1003">Cell membrane</keyword>
<feature type="transmembrane region" description="Helical" evidence="9">
    <location>
        <begin position="305"/>
        <end position="328"/>
    </location>
</feature>
<dbReference type="GO" id="GO:0022857">
    <property type="term" value="F:transmembrane transporter activity"/>
    <property type="evidence" value="ECO:0007669"/>
    <property type="project" value="InterPro"/>
</dbReference>
<feature type="transmembrane region" description="Helical" evidence="9">
    <location>
        <begin position="63"/>
        <end position="82"/>
    </location>
</feature>
<keyword evidence="4 9" id="KW-0812">Transmembrane</keyword>
<dbReference type="eggNOG" id="arCOG01269">
    <property type="taxonomic scope" value="Archaea"/>
</dbReference>
<feature type="transmembrane region" description="Helical" evidence="9">
    <location>
        <begin position="121"/>
        <end position="141"/>
    </location>
</feature>
<feature type="transmembrane region" description="Helical" evidence="9">
    <location>
        <begin position="251"/>
        <end position="269"/>
    </location>
</feature>
<keyword evidence="7 9" id="KW-0472">Membrane</keyword>
<keyword evidence="2" id="KW-0813">Transport</keyword>
<feature type="transmembrane region" description="Helical" evidence="9">
    <location>
        <begin position="276"/>
        <end position="293"/>
    </location>
</feature>
<dbReference type="InterPro" id="IPR052157">
    <property type="entry name" value="BCAA_transport_permease"/>
</dbReference>
<dbReference type="KEGG" id="tuz:TUZN_0894"/>
<dbReference type="AlphaFoldDB" id="F2L5K7"/>
<dbReference type="STRING" id="999630.TUZN_0894"/>
<name>F2L5K7_THEU7</name>
<dbReference type="Pfam" id="PF02653">
    <property type="entry name" value="BPD_transp_2"/>
    <property type="match status" value="1"/>
</dbReference>
<evidence type="ECO:0000256" key="4">
    <source>
        <dbReference type="ARBA" id="ARBA00022692"/>
    </source>
</evidence>
<keyword evidence="5" id="KW-0029">Amino-acid transport</keyword>
<keyword evidence="11" id="KW-1185">Reference proteome</keyword>
<dbReference type="PANTHER" id="PTHR11795">
    <property type="entry name" value="BRANCHED-CHAIN AMINO ACID TRANSPORT SYSTEM PERMEASE PROTEIN LIVH"/>
    <property type="match status" value="1"/>
</dbReference>
<keyword evidence="6 9" id="KW-1133">Transmembrane helix</keyword>
<feature type="transmembrane region" description="Helical" evidence="9">
    <location>
        <begin position="88"/>
        <end position="109"/>
    </location>
</feature>
<evidence type="ECO:0000313" key="10">
    <source>
        <dbReference type="EMBL" id="AEA12378.1"/>
    </source>
</evidence>
<gene>
    <name evidence="10" type="ordered locus">TUZN_0894</name>
</gene>
<dbReference type="PANTHER" id="PTHR11795:SF449">
    <property type="entry name" value="BRANCHED-CHAIN AMINO ACID TRANSPORT PERMEASE PROTEIN LIVH-RELATED"/>
    <property type="match status" value="1"/>
</dbReference>
<comment type="subcellular location">
    <subcellularLocation>
        <location evidence="1">Cell membrane</location>
        <topology evidence="1">Multi-pass membrane protein</topology>
    </subcellularLocation>
</comment>
<feature type="transmembrane region" description="Helical" evidence="9">
    <location>
        <begin position="28"/>
        <end position="51"/>
    </location>
</feature>
<evidence type="ECO:0000256" key="7">
    <source>
        <dbReference type="ARBA" id="ARBA00023136"/>
    </source>
</evidence>
<evidence type="ECO:0000256" key="2">
    <source>
        <dbReference type="ARBA" id="ARBA00022448"/>
    </source>
</evidence>
<dbReference type="CDD" id="cd06582">
    <property type="entry name" value="TM_PBP1_LivH_like"/>
    <property type="match status" value="1"/>
</dbReference>
<evidence type="ECO:0000256" key="5">
    <source>
        <dbReference type="ARBA" id="ARBA00022970"/>
    </source>
</evidence>
<feature type="transmembrane region" description="Helical" evidence="9">
    <location>
        <begin position="175"/>
        <end position="193"/>
    </location>
</feature>
<dbReference type="GO" id="GO:0006865">
    <property type="term" value="P:amino acid transport"/>
    <property type="evidence" value="ECO:0007669"/>
    <property type="project" value="UniProtKB-KW"/>
</dbReference>
<evidence type="ECO:0000256" key="1">
    <source>
        <dbReference type="ARBA" id="ARBA00004651"/>
    </source>
</evidence>
<reference evidence="10 11" key="1">
    <citation type="journal article" date="2011" name="J. Bacteriol.">
        <title>Complete genome sequence of the thermoacidophilic crenarchaeon Thermoproteus uzoniensis 768-20.</title>
        <authorList>
            <person name="Mardanov A.V."/>
            <person name="Gumerov V.M."/>
            <person name="Beletsky A.V."/>
            <person name="Prokofeva M.I."/>
            <person name="Bonch-Osmolovskaya E.A."/>
            <person name="Ravin N.V."/>
            <person name="Skryabin K.G."/>
        </authorList>
    </citation>
    <scope>NUCLEOTIDE SEQUENCE [LARGE SCALE GENOMIC DNA]</scope>
    <source>
        <strain evidence="10 11">768-20</strain>
    </source>
</reference>
<dbReference type="GO" id="GO:0005886">
    <property type="term" value="C:plasma membrane"/>
    <property type="evidence" value="ECO:0007669"/>
    <property type="project" value="UniProtKB-SubCell"/>
</dbReference>
<evidence type="ECO:0000313" key="11">
    <source>
        <dbReference type="Proteomes" id="UP000008138"/>
    </source>
</evidence>
<sequence length="333" mass="35633">MYNIAGNIFKLDNLLRAMFNTYDFVNNVLVPAIVYSNVYALASIGLSMTYITTKIPSFAHGDLAAVGAYAAFYLLYFLYGGLWPGSVYLAMPAAALAGAVAAYLSYVGVFRPLIRRGASITVLMIASFGLHFLIFGILAILDSIAQTVYGWNTRNFLLSPGEIRIPGLTQSQTTAVTSTIALVLVLAALYYLLNRTKFGVVMRASIDNAPLAKALGIDVERVYALSWLIIGAVTGIAGIYMAMIFPVTEELGWLRLPLIFVAVVVGGLASIYGGVIGGYIVGFSMVLGFNYILNPLGLPSEYELAIPFAIVIATLLLAPQGIAGLIAARRGRS</sequence>